<sequence>MDIETYLNTLDNLAEEYYHYQISPEDFLDQKRKVDNKLHELFLFQKDFFGAKEREAVQIYSFQYSKAFENETLEDREVWIFLSFEIKERRDKLYFELKCAPYTPEQPLFKISPSLWNATLNNDLINLKEVELIGEGAVLGFQNGFSLTDGEMNPNILTWANDTFPSAPKYVRIHPYKVSESIPAQALLEATIIPASPKWWKNLMIFKNNREGSSYILEESTADTQNYWDFRVLKVRRLDVSAQRKNDGTLSMMIEELQKLSDGHWMGRCIHLDTKGAIGEPSAKAVLMHLDLAINMYFDEKIEKRWNQNLASGGKVVDATCRTHLFRIEKVPFNSVLEFARMFFKSSVLLSEWYADQFNLYPEKT</sequence>
<evidence type="ECO:0000313" key="2">
    <source>
        <dbReference type="Proteomes" id="UP000320300"/>
    </source>
</evidence>
<name>A0A521DPG2_9SPHI</name>
<dbReference type="AlphaFoldDB" id="A0A521DPG2"/>
<reference evidence="1 2" key="1">
    <citation type="submission" date="2017-05" db="EMBL/GenBank/DDBJ databases">
        <authorList>
            <person name="Varghese N."/>
            <person name="Submissions S."/>
        </authorList>
    </citation>
    <scope>NUCLEOTIDE SEQUENCE [LARGE SCALE GENOMIC DNA]</scope>
    <source>
        <strain evidence="1 2">DSM 19036</strain>
    </source>
</reference>
<accession>A0A521DPG2</accession>
<organism evidence="1 2">
    <name type="scientific">Pedobacter westerhofensis</name>
    <dbReference type="NCBI Taxonomy" id="425512"/>
    <lineage>
        <taxon>Bacteria</taxon>
        <taxon>Pseudomonadati</taxon>
        <taxon>Bacteroidota</taxon>
        <taxon>Sphingobacteriia</taxon>
        <taxon>Sphingobacteriales</taxon>
        <taxon>Sphingobacteriaceae</taxon>
        <taxon>Pedobacter</taxon>
    </lineage>
</organism>
<dbReference type="OrthoDB" id="2991199at2"/>
<dbReference type="Proteomes" id="UP000320300">
    <property type="component" value="Unassembled WGS sequence"/>
</dbReference>
<keyword evidence="2" id="KW-1185">Reference proteome</keyword>
<dbReference type="RefSeq" id="WP_142528535.1">
    <property type="nucleotide sequence ID" value="NZ_CBCSJO010000006.1"/>
</dbReference>
<dbReference type="EMBL" id="FXTN01000006">
    <property type="protein sequence ID" value="SMO72981.1"/>
    <property type="molecule type" value="Genomic_DNA"/>
</dbReference>
<protein>
    <submittedName>
        <fullName evidence="1">Uncharacterized protein</fullName>
    </submittedName>
</protein>
<proteinExistence type="predicted"/>
<gene>
    <name evidence="1" type="ORF">SAMN06265348_10611</name>
</gene>
<evidence type="ECO:0000313" key="1">
    <source>
        <dbReference type="EMBL" id="SMO72981.1"/>
    </source>
</evidence>